<dbReference type="AlphaFoldDB" id="A0A6A7C2V8"/>
<evidence type="ECO:0008006" key="4">
    <source>
        <dbReference type="Google" id="ProtNLM"/>
    </source>
</evidence>
<dbReference type="EMBL" id="MU005970">
    <property type="protein sequence ID" value="KAF2861804.1"/>
    <property type="molecule type" value="Genomic_DNA"/>
</dbReference>
<evidence type="ECO:0000256" key="1">
    <source>
        <dbReference type="SAM" id="SignalP"/>
    </source>
</evidence>
<reference evidence="2" key="1">
    <citation type="journal article" date="2020" name="Stud. Mycol.">
        <title>101 Dothideomycetes genomes: a test case for predicting lifestyles and emergence of pathogens.</title>
        <authorList>
            <person name="Haridas S."/>
            <person name="Albert R."/>
            <person name="Binder M."/>
            <person name="Bloem J."/>
            <person name="Labutti K."/>
            <person name="Salamov A."/>
            <person name="Andreopoulos B."/>
            <person name="Baker S."/>
            <person name="Barry K."/>
            <person name="Bills G."/>
            <person name="Bluhm B."/>
            <person name="Cannon C."/>
            <person name="Castanera R."/>
            <person name="Culley D."/>
            <person name="Daum C."/>
            <person name="Ezra D."/>
            <person name="Gonzalez J."/>
            <person name="Henrissat B."/>
            <person name="Kuo A."/>
            <person name="Liang C."/>
            <person name="Lipzen A."/>
            <person name="Lutzoni F."/>
            <person name="Magnuson J."/>
            <person name="Mondo S."/>
            <person name="Nolan M."/>
            <person name="Ohm R."/>
            <person name="Pangilinan J."/>
            <person name="Park H.-J."/>
            <person name="Ramirez L."/>
            <person name="Alfaro M."/>
            <person name="Sun H."/>
            <person name="Tritt A."/>
            <person name="Yoshinaga Y."/>
            <person name="Zwiers L.-H."/>
            <person name="Turgeon B."/>
            <person name="Goodwin S."/>
            <person name="Spatafora J."/>
            <person name="Crous P."/>
            <person name="Grigoriev I."/>
        </authorList>
    </citation>
    <scope>NUCLEOTIDE SEQUENCE</scope>
    <source>
        <strain evidence="2">CBS 480.64</strain>
    </source>
</reference>
<name>A0A6A7C2V8_9PEZI</name>
<feature type="signal peptide" evidence="1">
    <location>
        <begin position="1"/>
        <end position="20"/>
    </location>
</feature>
<accession>A0A6A7C2V8</accession>
<proteinExistence type="predicted"/>
<evidence type="ECO:0000313" key="2">
    <source>
        <dbReference type="EMBL" id="KAF2861804.1"/>
    </source>
</evidence>
<sequence length="143" mass="14985">MGLLNQAITTLSLSILAVSALPVNNGIKFCLGDDIVCKGTTQFGAYHNSFTIKLLLAVAAVSTATETVTVGTPSASFVQTTFFSYQPQMQSPSAYPTSAVPTSASNGFPMITPPAFLEFFCTASTSSPSTSRTYLGSFQSNTE</sequence>
<evidence type="ECO:0000313" key="3">
    <source>
        <dbReference type="Proteomes" id="UP000799421"/>
    </source>
</evidence>
<gene>
    <name evidence="2" type="ORF">K470DRAFT_30831</name>
</gene>
<organism evidence="2 3">
    <name type="scientific">Piedraia hortae CBS 480.64</name>
    <dbReference type="NCBI Taxonomy" id="1314780"/>
    <lineage>
        <taxon>Eukaryota</taxon>
        <taxon>Fungi</taxon>
        <taxon>Dikarya</taxon>
        <taxon>Ascomycota</taxon>
        <taxon>Pezizomycotina</taxon>
        <taxon>Dothideomycetes</taxon>
        <taxon>Dothideomycetidae</taxon>
        <taxon>Capnodiales</taxon>
        <taxon>Piedraiaceae</taxon>
        <taxon>Piedraia</taxon>
    </lineage>
</organism>
<feature type="chain" id="PRO_5025443379" description="Lytic polysaccharide monooxygenase" evidence="1">
    <location>
        <begin position="21"/>
        <end position="143"/>
    </location>
</feature>
<protein>
    <recommendedName>
        <fullName evidence="4">Lytic polysaccharide monooxygenase</fullName>
    </recommendedName>
</protein>
<keyword evidence="1" id="KW-0732">Signal</keyword>
<keyword evidence="3" id="KW-1185">Reference proteome</keyword>
<dbReference type="Proteomes" id="UP000799421">
    <property type="component" value="Unassembled WGS sequence"/>
</dbReference>